<gene>
    <name evidence="3" type="ORF">C7373_11915</name>
</gene>
<evidence type="ECO:0000313" key="3">
    <source>
        <dbReference type="EMBL" id="PVY46190.1"/>
    </source>
</evidence>
<feature type="domain" description="Terminase large subunit-like ATPase" evidence="1">
    <location>
        <begin position="54"/>
        <end position="216"/>
    </location>
</feature>
<evidence type="ECO:0000259" key="2">
    <source>
        <dbReference type="Pfam" id="PF20441"/>
    </source>
</evidence>
<evidence type="ECO:0000259" key="1">
    <source>
        <dbReference type="Pfam" id="PF03354"/>
    </source>
</evidence>
<reference evidence="3 4" key="1">
    <citation type="submission" date="2018-04" db="EMBL/GenBank/DDBJ databases">
        <title>Genomic Encyclopedia of Type Strains, Phase IV (KMG-IV): sequencing the most valuable type-strain genomes for metagenomic binning, comparative biology and taxonomic classification.</title>
        <authorList>
            <person name="Goeker M."/>
        </authorList>
    </citation>
    <scope>NUCLEOTIDE SEQUENCE [LARGE SCALE GENOMIC DNA]</scope>
    <source>
        <strain evidence="3 4">DSM 26588</strain>
    </source>
</reference>
<dbReference type="PANTHER" id="PTHR41287:SF1">
    <property type="entry name" value="PROTEIN YMFN"/>
    <property type="match status" value="1"/>
</dbReference>
<dbReference type="Pfam" id="PF20441">
    <property type="entry name" value="TerL_nuclease"/>
    <property type="match status" value="1"/>
</dbReference>
<dbReference type="InterPro" id="IPR046462">
    <property type="entry name" value="TerL_nuclease"/>
</dbReference>
<evidence type="ECO:0000313" key="4">
    <source>
        <dbReference type="Proteomes" id="UP000245778"/>
    </source>
</evidence>
<dbReference type="Gene3D" id="3.40.50.300">
    <property type="entry name" value="P-loop containing nucleotide triphosphate hydrolases"/>
    <property type="match status" value="1"/>
</dbReference>
<dbReference type="OrthoDB" id="9760250at2"/>
<dbReference type="GeneID" id="93228724"/>
<name>A0A2U1BC08_9FIRM</name>
<organism evidence="3 4">
    <name type="scientific">Intestinimonas butyriciproducens</name>
    <dbReference type="NCBI Taxonomy" id="1297617"/>
    <lineage>
        <taxon>Bacteria</taxon>
        <taxon>Bacillati</taxon>
        <taxon>Bacillota</taxon>
        <taxon>Clostridia</taxon>
        <taxon>Eubacteriales</taxon>
        <taxon>Intestinimonas</taxon>
    </lineage>
</organism>
<dbReference type="InterPro" id="IPR005021">
    <property type="entry name" value="Terminase_largesu-like"/>
</dbReference>
<sequence length="594" mass="67339">MEVSRPENGQFVCDFVERLPTTDTGKPFHLYDWQRETLMEFYGSMDRDEGSGEELRKYQYLYLEIPKKNGKSELAAALALYHLFGDGELNAEVYLCAADRDNAGIVFRAAVFMLETAPWTAKMIARGELKVIRSQKRVEYRQRKRAENGTVRWVTVGQLAVMSSESFSKHGYKPSCVIFDELHAQPNREMWDVMTGAAGAAHDQPVWIVLTTAGDDPDRKSIGWEIHEKAVDIRDARRLRTILREGGDPKEVLSLRKAAPDELASAMEKLLARDQSNWLPVLYGLTALYGDDPEDLAGVDIWDEGFWRRCNPSLGQHLKLRALRLEAQEAKRSPAGEKLFRWLRLNQWISVKAVGWIPLTLYDKTQWGPSAKAEREAWLGRLRGLKCYGGLDLSTTTDLTALTLLFPPQPGLEHWVALFQAWRPEDGVREAEQRDHVPYQDWARAGFLTLCPGDMIDFPQVEEAVADAAGRYELALLGVDPYLSRTLTQRLMDRGVQVVEIPQTMPSMSPAMKELERLIRAHRMLHIHNTCARWCFGNVRCAVDGNENMKPMKNRSIGRIDIAVAWIIAMATAIVAENQPIDLAAAMKRPDFSL</sequence>
<dbReference type="GO" id="GO:0004519">
    <property type="term" value="F:endonuclease activity"/>
    <property type="evidence" value="ECO:0007669"/>
    <property type="project" value="InterPro"/>
</dbReference>
<dbReference type="Pfam" id="PF03354">
    <property type="entry name" value="TerL_ATPase"/>
    <property type="match status" value="1"/>
</dbReference>
<protein>
    <submittedName>
        <fullName evidence="3">Phage terminase large subunit-like protein</fullName>
    </submittedName>
</protein>
<dbReference type="Gene3D" id="3.30.420.240">
    <property type="match status" value="1"/>
</dbReference>
<dbReference type="AlphaFoldDB" id="A0A2U1BC08"/>
<dbReference type="Proteomes" id="UP000245778">
    <property type="component" value="Unassembled WGS sequence"/>
</dbReference>
<comment type="caution">
    <text evidence="3">The sequence shown here is derived from an EMBL/GenBank/DDBJ whole genome shotgun (WGS) entry which is preliminary data.</text>
</comment>
<dbReference type="EMBL" id="QEKK01000019">
    <property type="protein sequence ID" value="PVY46190.1"/>
    <property type="molecule type" value="Genomic_DNA"/>
</dbReference>
<dbReference type="InterPro" id="IPR027417">
    <property type="entry name" value="P-loop_NTPase"/>
</dbReference>
<dbReference type="InterPro" id="IPR046461">
    <property type="entry name" value="TerL_ATPase"/>
</dbReference>
<proteinExistence type="predicted"/>
<dbReference type="RefSeq" id="WP_116722615.1">
    <property type="nucleotide sequence ID" value="NZ_CP011524.1"/>
</dbReference>
<accession>A0A2U1BC08</accession>
<dbReference type="PANTHER" id="PTHR41287">
    <property type="match status" value="1"/>
</dbReference>
<feature type="domain" description="Terminase large subunit-like endonuclease" evidence="2">
    <location>
        <begin position="300"/>
        <end position="577"/>
    </location>
</feature>